<evidence type="ECO:0000259" key="2">
    <source>
        <dbReference type="Pfam" id="PF00892"/>
    </source>
</evidence>
<reference evidence="4" key="1">
    <citation type="journal article" date="2019" name="Int. J. Syst. Evol. Microbiol.">
        <title>The Global Catalogue of Microorganisms (GCM) 10K type strain sequencing project: providing services to taxonomists for standard genome sequencing and annotation.</title>
        <authorList>
            <consortium name="The Broad Institute Genomics Platform"/>
            <consortium name="The Broad Institute Genome Sequencing Center for Infectious Disease"/>
            <person name="Wu L."/>
            <person name="Ma J."/>
        </authorList>
    </citation>
    <scope>NUCLEOTIDE SEQUENCE [LARGE SCALE GENOMIC DNA]</scope>
    <source>
        <strain evidence="4">KCTC 62102</strain>
    </source>
</reference>
<evidence type="ECO:0000256" key="1">
    <source>
        <dbReference type="SAM" id="Phobius"/>
    </source>
</evidence>
<comment type="caution">
    <text evidence="3">The sequence shown here is derived from an EMBL/GenBank/DDBJ whole genome shotgun (WGS) entry which is preliminary data.</text>
</comment>
<dbReference type="PANTHER" id="PTHR22911:SF103">
    <property type="entry name" value="BLR2811 PROTEIN"/>
    <property type="match status" value="1"/>
</dbReference>
<dbReference type="RefSeq" id="WP_197646097.1">
    <property type="nucleotide sequence ID" value="NZ_JAEACP010000017.1"/>
</dbReference>
<evidence type="ECO:0000313" key="4">
    <source>
        <dbReference type="Proteomes" id="UP001595445"/>
    </source>
</evidence>
<feature type="transmembrane region" description="Helical" evidence="1">
    <location>
        <begin position="106"/>
        <end position="125"/>
    </location>
</feature>
<dbReference type="Proteomes" id="UP001595445">
    <property type="component" value="Unassembled WGS sequence"/>
</dbReference>
<dbReference type="SUPFAM" id="SSF103481">
    <property type="entry name" value="Multidrug resistance efflux transporter EmrE"/>
    <property type="match status" value="2"/>
</dbReference>
<feature type="transmembrane region" description="Helical" evidence="1">
    <location>
        <begin position="246"/>
        <end position="264"/>
    </location>
</feature>
<keyword evidence="4" id="KW-1185">Reference proteome</keyword>
<dbReference type="InterPro" id="IPR037185">
    <property type="entry name" value="EmrE-like"/>
</dbReference>
<protein>
    <submittedName>
        <fullName evidence="3">DMT family transporter</fullName>
    </submittedName>
</protein>
<feature type="transmembrane region" description="Helical" evidence="1">
    <location>
        <begin position="270"/>
        <end position="287"/>
    </location>
</feature>
<keyword evidence="1" id="KW-0812">Transmembrane</keyword>
<feature type="transmembrane region" description="Helical" evidence="1">
    <location>
        <begin position="157"/>
        <end position="174"/>
    </location>
</feature>
<feature type="transmembrane region" description="Helical" evidence="1">
    <location>
        <begin position="81"/>
        <end position="100"/>
    </location>
</feature>
<feature type="transmembrane region" description="Helical" evidence="1">
    <location>
        <begin position="132"/>
        <end position="151"/>
    </location>
</feature>
<feature type="domain" description="EamA" evidence="2">
    <location>
        <begin position="13"/>
        <end position="147"/>
    </location>
</feature>
<keyword evidence="1" id="KW-0472">Membrane</keyword>
<dbReference type="Pfam" id="PF00892">
    <property type="entry name" value="EamA"/>
    <property type="match status" value="2"/>
</dbReference>
<feature type="transmembrane region" description="Helical" evidence="1">
    <location>
        <begin position="186"/>
        <end position="205"/>
    </location>
</feature>
<name>A0ABV7E162_9RHOB</name>
<dbReference type="PANTHER" id="PTHR22911">
    <property type="entry name" value="ACYL-MALONYL CONDENSING ENZYME-RELATED"/>
    <property type="match status" value="1"/>
</dbReference>
<evidence type="ECO:0000313" key="3">
    <source>
        <dbReference type="EMBL" id="MFC3088376.1"/>
    </source>
</evidence>
<keyword evidence="1" id="KW-1133">Transmembrane helix</keyword>
<sequence>MSTSHSAPQNTRLGIWLMIATTVVFAAQDGISRHLAENYSVMMVVMIRFWFFALFVVALAARAPGGIAAASRSSYPLVQMARGLILVAEICVMVVAFVQLGLIEAHAVFTCYPLLVAALSGPVLGEKVGWRRWTAILVGFAGVLIILQPGISVFSPWALVPLLAAFMFALYGLLTRYVARKDSAAVSFFWTGAVGAVAMTPFGLWTWEWMALADWGWMATLCCTAVLGHWLLIRAFAVAEASAIQPFAYLQLVFAAGIGLTVFGETLRTNVAIGAGIVVAAGVFTLWRQRLREKAATRQA</sequence>
<organism evidence="3 4">
    <name type="scientific">Tabrizicola soli</name>
    <dbReference type="NCBI Taxonomy" id="2185115"/>
    <lineage>
        <taxon>Bacteria</taxon>
        <taxon>Pseudomonadati</taxon>
        <taxon>Pseudomonadota</taxon>
        <taxon>Alphaproteobacteria</taxon>
        <taxon>Rhodobacterales</taxon>
        <taxon>Paracoccaceae</taxon>
        <taxon>Tabrizicola</taxon>
    </lineage>
</organism>
<accession>A0ABV7E162</accession>
<feature type="transmembrane region" description="Helical" evidence="1">
    <location>
        <begin position="42"/>
        <end position="61"/>
    </location>
</feature>
<dbReference type="EMBL" id="JBHRSM010000052">
    <property type="protein sequence ID" value="MFC3088376.1"/>
    <property type="molecule type" value="Genomic_DNA"/>
</dbReference>
<gene>
    <name evidence="3" type="ORF">ACFOD6_20235</name>
</gene>
<proteinExistence type="predicted"/>
<feature type="domain" description="EamA" evidence="2">
    <location>
        <begin position="157"/>
        <end position="285"/>
    </location>
</feature>
<dbReference type="InterPro" id="IPR000620">
    <property type="entry name" value="EamA_dom"/>
</dbReference>
<feature type="transmembrane region" description="Helical" evidence="1">
    <location>
        <begin position="217"/>
        <end position="239"/>
    </location>
</feature>